<proteinExistence type="predicted"/>
<comment type="caution">
    <text evidence="1">The sequence shown here is derived from an EMBL/GenBank/DDBJ whole genome shotgun (WGS) entry which is preliminary data.</text>
</comment>
<reference evidence="1 2" key="1">
    <citation type="journal article" date="2022" name="New Phytol.">
        <title>Ecological generalism drives hyperdiversity of secondary metabolite gene clusters in xylarialean endophytes.</title>
        <authorList>
            <person name="Franco M.E.E."/>
            <person name="Wisecaver J.H."/>
            <person name="Arnold A.E."/>
            <person name="Ju Y.M."/>
            <person name="Slot J.C."/>
            <person name="Ahrendt S."/>
            <person name="Moore L.P."/>
            <person name="Eastman K.E."/>
            <person name="Scott K."/>
            <person name="Konkel Z."/>
            <person name="Mondo S.J."/>
            <person name="Kuo A."/>
            <person name="Hayes R.D."/>
            <person name="Haridas S."/>
            <person name="Andreopoulos B."/>
            <person name="Riley R."/>
            <person name="LaButti K."/>
            <person name="Pangilinan J."/>
            <person name="Lipzen A."/>
            <person name="Amirebrahimi M."/>
            <person name="Yan J."/>
            <person name="Adam C."/>
            <person name="Keymanesh K."/>
            <person name="Ng V."/>
            <person name="Louie K."/>
            <person name="Northen T."/>
            <person name="Drula E."/>
            <person name="Henrissat B."/>
            <person name="Hsieh H.M."/>
            <person name="Youens-Clark K."/>
            <person name="Lutzoni F."/>
            <person name="Miadlikowska J."/>
            <person name="Eastwood D.C."/>
            <person name="Hamelin R.C."/>
            <person name="Grigoriev I.V."/>
            <person name="U'Ren J.M."/>
        </authorList>
    </citation>
    <scope>NUCLEOTIDE SEQUENCE [LARGE SCALE GENOMIC DNA]</scope>
    <source>
        <strain evidence="1 2">ER1909</strain>
    </source>
</reference>
<keyword evidence="2" id="KW-1185">Reference proteome</keyword>
<name>A0ACC0CS68_9PEZI</name>
<gene>
    <name evidence="1" type="ORF">F4821DRAFT_194345</name>
</gene>
<protein>
    <submittedName>
        <fullName evidence="1">Uncharacterized protein</fullName>
    </submittedName>
</protein>
<dbReference type="Proteomes" id="UP001497680">
    <property type="component" value="Unassembled WGS sequence"/>
</dbReference>
<evidence type="ECO:0000313" key="1">
    <source>
        <dbReference type="EMBL" id="KAI6083312.1"/>
    </source>
</evidence>
<organism evidence="1 2">
    <name type="scientific">Hypoxylon rubiginosum</name>
    <dbReference type="NCBI Taxonomy" id="110542"/>
    <lineage>
        <taxon>Eukaryota</taxon>
        <taxon>Fungi</taxon>
        <taxon>Dikarya</taxon>
        <taxon>Ascomycota</taxon>
        <taxon>Pezizomycotina</taxon>
        <taxon>Sordariomycetes</taxon>
        <taxon>Xylariomycetidae</taxon>
        <taxon>Xylariales</taxon>
        <taxon>Hypoxylaceae</taxon>
        <taxon>Hypoxylon</taxon>
    </lineage>
</organism>
<sequence>MSMTFTVHAPPATENVLKLSGEPEFPIKSIDWNIKNLDEIINSIKHSGCVRVKGFLNADEIAASEAAVRPALDAARYSSPEDPTKRLARLPQHCPALTEKILTDKVYLGVMDKFLTIRHTSWLGASKKFQTEEVPIVAMSSIFEVGPGMHAQDLHRDDSIWYNPFPAIKPEEYQFGRDVSISFFVAGTRTTVANGATKVIPGSHLTAADSQPDPSKVVDAELEAGDAFFMLSSCYHGAGANSTEDEKRLVYALFMQKAHLRQEENFALFLDHDLVRSYPIDVQRRLGYDVCVPNLGWVDHASPLESVLKQKGADKRNMPGYNPVEGVADERAKHSWHETEAKALGTA</sequence>
<dbReference type="EMBL" id="MU394354">
    <property type="protein sequence ID" value="KAI6083312.1"/>
    <property type="molecule type" value="Genomic_DNA"/>
</dbReference>
<evidence type="ECO:0000313" key="2">
    <source>
        <dbReference type="Proteomes" id="UP001497680"/>
    </source>
</evidence>
<accession>A0ACC0CS68</accession>